<proteinExistence type="predicted"/>
<dbReference type="Proteomes" id="UP000789901">
    <property type="component" value="Unassembled WGS sequence"/>
</dbReference>
<evidence type="ECO:0000256" key="1">
    <source>
        <dbReference type="SAM" id="MobiDB-lite"/>
    </source>
</evidence>
<evidence type="ECO:0000313" key="2">
    <source>
        <dbReference type="EMBL" id="CAG8833943.1"/>
    </source>
</evidence>
<feature type="region of interest" description="Disordered" evidence="1">
    <location>
        <begin position="37"/>
        <end position="61"/>
    </location>
</feature>
<gene>
    <name evidence="2" type="ORF">GMARGA_LOCUS31798</name>
</gene>
<name>A0ABN7WJW0_GIGMA</name>
<reference evidence="2 3" key="1">
    <citation type="submission" date="2021-06" db="EMBL/GenBank/DDBJ databases">
        <authorList>
            <person name="Kallberg Y."/>
            <person name="Tangrot J."/>
            <person name="Rosling A."/>
        </authorList>
    </citation>
    <scope>NUCLEOTIDE SEQUENCE [LARGE SCALE GENOMIC DNA]</scope>
    <source>
        <strain evidence="2 3">120-4 pot B 10/14</strain>
    </source>
</reference>
<keyword evidence="3" id="KW-1185">Reference proteome</keyword>
<feature type="non-terminal residue" evidence="2">
    <location>
        <position position="1"/>
    </location>
</feature>
<evidence type="ECO:0000313" key="3">
    <source>
        <dbReference type="Proteomes" id="UP000789901"/>
    </source>
</evidence>
<feature type="compositionally biased region" description="Polar residues" evidence="1">
    <location>
        <begin position="49"/>
        <end position="61"/>
    </location>
</feature>
<accession>A0ABN7WJW0</accession>
<protein>
    <submittedName>
        <fullName evidence="2">22116_t:CDS:1</fullName>
    </submittedName>
</protein>
<dbReference type="EMBL" id="CAJVQB010048360">
    <property type="protein sequence ID" value="CAG8833943.1"/>
    <property type="molecule type" value="Genomic_DNA"/>
</dbReference>
<sequence>ELITLAKSAFILCKMIEWNYPAPSSNIPLYAETNTPSTSSNKCRRQDGLEQSQNNSIPIIL</sequence>
<organism evidence="2 3">
    <name type="scientific">Gigaspora margarita</name>
    <dbReference type="NCBI Taxonomy" id="4874"/>
    <lineage>
        <taxon>Eukaryota</taxon>
        <taxon>Fungi</taxon>
        <taxon>Fungi incertae sedis</taxon>
        <taxon>Mucoromycota</taxon>
        <taxon>Glomeromycotina</taxon>
        <taxon>Glomeromycetes</taxon>
        <taxon>Diversisporales</taxon>
        <taxon>Gigasporaceae</taxon>
        <taxon>Gigaspora</taxon>
    </lineage>
</organism>
<comment type="caution">
    <text evidence="2">The sequence shown here is derived from an EMBL/GenBank/DDBJ whole genome shotgun (WGS) entry which is preliminary data.</text>
</comment>